<evidence type="ECO:0000256" key="2">
    <source>
        <dbReference type="SAM" id="SignalP"/>
    </source>
</evidence>
<accession>A0A395N9T8</accession>
<feature type="compositionally biased region" description="Low complexity" evidence="1">
    <location>
        <begin position="176"/>
        <end position="196"/>
    </location>
</feature>
<evidence type="ECO:0000313" key="3">
    <source>
        <dbReference type="EMBL" id="RFU72779.1"/>
    </source>
</evidence>
<dbReference type="AlphaFoldDB" id="A0A395N9T8"/>
<dbReference type="OrthoDB" id="4900197at2759"/>
<dbReference type="PROSITE" id="PS51257">
    <property type="entry name" value="PROKAR_LIPOPROTEIN"/>
    <property type="match status" value="1"/>
</dbReference>
<dbReference type="STRING" id="490622.A0A395N9T8"/>
<gene>
    <name evidence="3" type="ORF">TARUN_9483</name>
</gene>
<protein>
    <recommendedName>
        <fullName evidence="5">Siderophore biosynthesis</fullName>
    </recommendedName>
</protein>
<dbReference type="EMBL" id="PXOA01000774">
    <property type="protein sequence ID" value="RFU72779.1"/>
    <property type="molecule type" value="Genomic_DNA"/>
</dbReference>
<feature type="region of interest" description="Disordered" evidence="1">
    <location>
        <begin position="169"/>
        <end position="199"/>
    </location>
</feature>
<keyword evidence="4" id="KW-1185">Reference proteome</keyword>
<proteinExistence type="predicted"/>
<comment type="caution">
    <text evidence="3">The sequence shown here is derived from an EMBL/GenBank/DDBJ whole genome shotgun (WGS) entry which is preliminary data.</text>
</comment>
<evidence type="ECO:0000256" key="1">
    <source>
        <dbReference type="SAM" id="MobiDB-lite"/>
    </source>
</evidence>
<name>A0A395N9T8_TRIAR</name>
<evidence type="ECO:0000313" key="4">
    <source>
        <dbReference type="Proteomes" id="UP000266272"/>
    </source>
</evidence>
<sequence>MRHPIATSALSLLVGANIVFAACETHSFTTCDDGIVHWFDPNNGQVCDPQDCGGGRAPPRTDVPGCPLYSGTLLSVPVSYLSCWTPSSAAQLTTPTAVSDVATTSEVIVTSAVSASDVQRTTEEPVSETRASGTESTIVSINPSTSVTSRPVTTSSSATSIKIPITSPATLSKSQSTHTASNVTSTSASTTTTSTSDAGNMMRGSLAAVVGAVIGAIAML</sequence>
<dbReference type="Proteomes" id="UP000266272">
    <property type="component" value="Unassembled WGS sequence"/>
</dbReference>
<organism evidence="3 4">
    <name type="scientific">Trichoderma arundinaceum</name>
    <dbReference type="NCBI Taxonomy" id="490622"/>
    <lineage>
        <taxon>Eukaryota</taxon>
        <taxon>Fungi</taxon>
        <taxon>Dikarya</taxon>
        <taxon>Ascomycota</taxon>
        <taxon>Pezizomycotina</taxon>
        <taxon>Sordariomycetes</taxon>
        <taxon>Hypocreomycetidae</taxon>
        <taxon>Hypocreales</taxon>
        <taxon>Hypocreaceae</taxon>
        <taxon>Trichoderma</taxon>
    </lineage>
</organism>
<feature type="chain" id="PRO_5017355364" description="Siderophore biosynthesis" evidence="2">
    <location>
        <begin position="22"/>
        <end position="220"/>
    </location>
</feature>
<reference evidence="3 4" key="1">
    <citation type="journal article" date="2018" name="PLoS Pathog.">
        <title>Evolution of structural diversity of trichothecenes, a family of toxins produced by plant pathogenic and entomopathogenic fungi.</title>
        <authorList>
            <person name="Proctor R.H."/>
            <person name="McCormick S.P."/>
            <person name="Kim H.S."/>
            <person name="Cardoza R.E."/>
            <person name="Stanley A.M."/>
            <person name="Lindo L."/>
            <person name="Kelly A."/>
            <person name="Brown D.W."/>
            <person name="Lee T."/>
            <person name="Vaughan M.M."/>
            <person name="Alexander N.J."/>
            <person name="Busman M."/>
            <person name="Gutierrez S."/>
        </authorList>
    </citation>
    <scope>NUCLEOTIDE SEQUENCE [LARGE SCALE GENOMIC DNA]</scope>
    <source>
        <strain evidence="3 4">IBT 40837</strain>
    </source>
</reference>
<evidence type="ECO:0008006" key="5">
    <source>
        <dbReference type="Google" id="ProtNLM"/>
    </source>
</evidence>
<keyword evidence="2" id="KW-0732">Signal</keyword>
<feature type="signal peptide" evidence="2">
    <location>
        <begin position="1"/>
        <end position="21"/>
    </location>
</feature>